<dbReference type="PROSITE" id="PS50994">
    <property type="entry name" value="INTEGRASE"/>
    <property type="match status" value="1"/>
</dbReference>
<dbReference type="InterPro" id="IPR050900">
    <property type="entry name" value="Transposase_IS3/IS150/IS904"/>
</dbReference>
<dbReference type="NCBIfam" id="NF033516">
    <property type="entry name" value="transpos_IS3"/>
    <property type="match status" value="1"/>
</dbReference>
<keyword evidence="5" id="KW-1185">Reference proteome</keyword>
<feature type="domain" description="Integrase catalytic" evidence="3">
    <location>
        <begin position="236"/>
        <end position="404"/>
    </location>
</feature>
<evidence type="ECO:0000259" key="3">
    <source>
        <dbReference type="PROSITE" id="PS50994"/>
    </source>
</evidence>
<dbReference type="Gene3D" id="3.30.420.10">
    <property type="entry name" value="Ribonuclease H-like superfamily/Ribonuclease H"/>
    <property type="match status" value="1"/>
</dbReference>
<evidence type="ECO:0000313" key="5">
    <source>
        <dbReference type="Proteomes" id="UP000230407"/>
    </source>
</evidence>
<evidence type="ECO:0000313" key="4">
    <source>
        <dbReference type="EMBL" id="PJF01947.1"/>
    </source>
</evidence>
<dbReference type="SUPFAM" id="SSF53098">
    <property type="entry name" value="Ribonuclease H-like"/>
    <property type="match status" value="1"/>
</dbReference>
<dbReference type="SUPFAM" id="SSF46689">
    <property type="entry name" value="Homeodomain-like"/>
    <property type="match status" value="1"/>
</dbReference>
<dbReference type="InterPro" id="IPR048020">
    <property type="entry name" value="Transpos_IS3"/>
</dbReference>
<dbReference type="GO" id="GO:0015074">
    <property type="term" value="P:DNA integration"/>
    <property type="evidence" value="ECO:0007669"/>
    <property type="project" value="InterPro"/>
</dbReference>
<comment type="caution">
    <text evidence="4">The sequence shown here is derived from an EMBL/GenBank/DDBJ whole genome shotgun (WGS) entry which is preliminary data.</text>
</comment>
<dbReference type="Pfam" id="PF13276">
    <property type="entry name" value="HTH_21"/>
    <property type="match status" value="1"/>
</dbReference>
<feature type="coiled-coil region" evidence="2">
    <location>
        <begin position="66"/>
        <end position="100"/>
    </location>
</feature>
<dbReference type="Gene3D" id="1.10.10.10">
    <property type="entry name" value="Winged helix-like DNA-binding domain superfamily/Winged helix DNA-binding domain"/>
    <property type="match status" value="1"/>
</dbReference>
<accession>A0A2M8MCJ9</accession>
<dbReference type="Pfam" id="PF00665">
    <property type="entry name" value="rve"/>
    <property type="match status" value="1"/>
</dbReference>
<evidence type="ECO:0000256" key="1">
    <source>
        <dbReference type="ARBA" id="ARBA00002286"/>
    </source>
</evidence>
<proteinExistence type="predicted"/>
<dbReference type="PANTHER" id="PTHR46889:SF4">
    <property type="entry name" value="TRANSPOSASE INSO FOR INSERTION SEQUENCE ELEMENT IS911B-RELATED"/>
    <property type="match status" value="1"/>
</dbReference>
<dbReference type="Proteomes" id="UP000230407">
    <property type="component" value="Unassembled WGS sequence"/>
</dbReference>
<sequence length="417" mass="46790">MACPSPCPLELRRRAVRMVAEVRPDYDTEWAAMKAVAAKLGIGTTETLRKWVRQDEIDAGTRPGTTTEESAQIKAMKKEIAELKRANEILKAAAKFLRGRARPATHTLVAFIDEHRDRFGGVEPICRVLTEHDCKIAPSTYYAHHKRLTAPSARTVRDAELKILIQEAYDTNYRVYGARKIWRHLNRQGRTVARCTVERLMRELGITGAVRGKRVVTTIPDPSAPRAPDLLDRDFVASAPNRCWVADFTHVATFSGIVYVAFVVDTFSRRIVGWSASTTKQTRLVLDALGMGLWQRDRDQHPPFPGELVHHSDAGSQYTSFTLAEHLEKAGIAASIGSVGDAYDNALMESTIGLFKTEVIKPQRPWRSLAQVELATAEWTDWYNHTRLHGEIGHIPPAEYEANHYLDTTKAQVTTNI</sequence>
<protein>
    <submittedName>
        <fullName evidence="4">IS3 family transposase</fullName>
    </submittedName>
</protein>
<reference evidence="4 5" key="1">
    <citation type="submission" date="2017-11" db="EMBL/GenBank/DDBJ databases">
        <title>Streptomyces carmine sp. nov., a novel actinomycete isolated from Sophora alopecuroides in Xinjiang, China.</title>
        <authorList>
            <person name="Wang Y."/>
            <person name="Luo X."/>
            <person name="Wan C."/>
            <person name="Zhang L."/>
        </authorList>
    </citation>
    <scope>NUCLEOTIDE SEQUENCE [LARGE SCALE GENOMIC DNA]</scope>
    <source>
        <strain evidence="4 5">TRM SA0054</strain>
    </source>
</reference>
<gene>
    <name evidence="4" type="ORF">CUT44_00600</name>
</gene>
<dbReference type="RefSeq" id="WP_100200103.1">
    <property type="nucleotide sequence ID" value="NZ_PGGW01000007.1"/>
</dbReference>
<organism evidence="4 5">
    <name type="scientific">Streptomyces carminius</name>
    <dbReference type="NCBI Taxonomy" id="2665496"/>
    <lineage>
        <taxon>Bacteria</taxon>
        <taxon>Bacillati</taxon>
        <taxon>Actinomycetota</taxon>
        <taxon>Actinomycetes</taxon>
        <taxon>Kitasatosporales</taxon>
        <taxon>Streptomycetaceae</taxon>
        <taxon>Streptomyces</taxon>
    </lineage>
</organism>
<dbReference type="InterPro" id="IPR036397">
    <property type="entry name" value="RNaseH_sf"/>
</dbReference>
<comment type="function">
    <text evidence="1">Involved in the transposition of the insertion sequence.</text>
</comment>
<dbReference type="EMBL" id="PGGW01000007">
    <property type="protein sequence ID" value="PJF01947.1"/>
    <property type="molecule type" value="Genomic_DNA"/>
</dbReference>
<dbReference type="AlphaFoldDB" id="A0A2M8MCJ9"/>
<dbReference type="InterPro" id="IPR036388">
    <property type="entry name" value="WH-like_DNA-bd_sf"/>
</dbReference>
<dbReference type="Pfam" id="PF13333">
    <property type="entry name" value="rve_2"/>
    <property type="match status" value="1"/>
</dbReference>
<keyword evidence="2" id="KW-0175">Coiled coil</keyword>
<evidence type="ECO:0000256" key="2">
    <source>
        <dbReference type="SAM" id="Coils"/>
    </source>
</evidence>
<dbReference type="GO" id="GO:0003676">
    <property type="term" value="F:nucleic acid binding"/>
    <property type="evidence" value="ECO:0007669"/>
    <property type="project" value="InterPro"/>
</dbReference>
<dbReference type="InterPro" id="IPR001584">
    <property type="entry name" value="Integrase_cat-core"/>
</dbReference>
<dbReference type="InterPro" id="IPR025948">
    <property type="entry name" value="HTH-like_dom"/>
</dbReference>
<dbReference type="InterPro" id="IPR009057">
    <property type="entry name" value="Homeodomain-like_sf"/>
</dbReference>
<name>A0A2M8MCJ9_9ACTN</name>
<dbReference type="InterPro" id="IPR012337">
    <property type="entry name" value="RNaseH-like_sf"/>
</dbReference>
<dbReference type="PANTHER" id="PTHR46889">
    <property type="entry name" value="TRANSPOSASE INSF FOR INSERTION SEQUENCE IS3B-RELATED"/>
    <property type="match status" value="1"/>
</dbReference>